<comment type="caution">
    <text evidence="4">The sequence shown here is derived from an EMBL/GenBank/DDBJ whole genome shotgun (WGS) entry which is preliminary data.</text>
</comment>
<dbReference type="Pfam" id="PF00931">
    <property type="entry name" value="NB-ARC"/>
    <property type="match status" value="1"/>
</dbReference>
<evidence type="ECO:0000313" key="5">
    <source>
        <dbReference type="EMBL" id="KST63021.1"/>
    </source>
</evidence>
<dbReference type="PANTHER" id="PTHR36766:SF30">
    <property type="entry name" value="TIR-NBS TYPE DISEASE RESISTANCE PROTEIN-RELATED"/>
    <property type="match status" value="1"/>
</dbReference>
<keyword evidence="6" id="KW-1185">Reference proteome</keyword>
<sequence>MRILEAESSSMNPKEVLQFTDTLVFTKLGVHLNDLQRLIIESTCSGSRQGYEQIAKTHGYSPNYLKQDVGPKLWQLLSSVFGEKVKKNTFKSAIERQLGIVNRFSSSSPDPANTNIREQQETSKQTNFASSLNQDTLTLDVHKNLVNNYCHDWGEAPDVSVFYGRNKEQNTLEEWINTYNSRIIGIVGMGGIGKTHLSVKLAKRMQNQFDFLIWRSLQNEPSLEDILNSLLQSIRKKERVELPESVDGKISLLLEFLRKHRCLLILDNIETILCNGENTGCYKPGFEDYGNFFKLLGECHHTSHLIITGREKPKELALMEGENSSVQCIHLSGLSTSAGQKLLQFKGCYSSGEDGYEYLVEQYSGNPLALKIAAVAIKELFQGDIKEFIQYKTLLLDEICNLLGQHFYRISSLAKSILYWLAIHREPVSIAQLLLEIYPSVPRQKVMETLKYLVQSSLVENRGNKFTLKQIVMEYVINSLIDRVCEEVVTGELDLLKTHVLLKIEIHCSTKKAHINLITKTVIEKLITIFKNQSDLGKNLKNLHLEIEKYYEDKCGYLYENIFNLICHIPNNLIGSSLYNYKFLNDKEAS</sequence>
<reference evidence="4 6" key="1">
    <citation type="journal article" date="2015" name="Genome Announc.">
        <title>Draft Genome of the Euendolithic (true boring) Cyanobacterium Mastigocoleus testarum strain BC008.</title>
        <authorList>
            <person name="Guida B.S."/>
            <person name="Garcia-Pichel F."/>
        </authorList>
    </citation>
    <scope>NUCLEOTIDE SEQUENCE [LARGE SCALE GENOMIC DNA]</scope>
    <source>
        <strain evidence="4 6">BC008</strain>
    </source>
</reference>
<evidence type="ECO:0000313" key="4">
    <source>
        <dbReference type="EMBL" id="KST62930.1"/>
    </source>
</evidence>
<organism evidence="4 6">
    <name type="scientific">Mastigocoleus testarum BC008</name>
    <dbReference type="NCBI Taxonomy" id="371196"/>
    <lineage>
        <taxon>Bacteria</taxon>
        <taxon>Bacillati</taxon>
        <taxon>Cyanobacteriota</taxon>
        <taxon>Cyanophyceae</taxon>
        <taxon>Nostocales</taxon>
        <taxon>Hapalosiphonaceae</taxon>
        <taxon>Mastigocoleus</taxon>
    </lineage>
</organism>
<dbReference type="PANTHER" id="PTHR36766">
    <property type="entry name" value="PLANT BROAD-SPECTRUM MILDEW RESISTANCE PROTEIN RPW8"/>
    <property type="match status" value="1"/>
</dbReference>
<feature type="domain" description="NB-ARC" evidence="2">
    <location>
        <begin position="171"/>
        <end position="269"/>
    </location>
</feature>
<dbReference type="Gene3D" id="3.40.50.300">
    <property type="entry name" value="P-loop containing nucleotide triphosphate hydrolases"/>
    <property type="match status" value="1"/>
</dbReference>
<dbReference type="InterPro" id="IPR027417">
    <property type="entry name" value="P-loop_NTPase"/>
</dbReference>
<evidence type="ECO:0000313" key="6">
    <source>
        <dbReference type="Proteomes" id="UP000053372"/>
    </source>
</evidence>
<evidence type="ECO:0000259" key="3">
    <source>
        <dbReference type="Pfam" id="PF26355"/>
    </source>
</evidence>
<dbReference type="AlphaFoldDB" id="A0A0V7ZEG6"/>
<dbReference type="InterPro" id="IPR002182">
    <property type="entry name" value="NB-ARC"/>
</dbReference>
<dbReference type="OrthoDB" id="441260at2"/>
<dbReference type="EMBL" id="LMTZ01000147">
    <property type="protein sequence ID" value="KST62930.1"/>
    <property type="molecule type" value="Genomic_DNA"/>
</dbReference>
<accession>A0A0V7ZEG6</accession>
<dbReference type="GO" id="GO:0043531">
    <property type="term" value="F:ADP binding"/>
    <property type="evidence" value="ECO:0007669"/>
    <property type="project" value="InterPro"/>
</dbReference>
<dbReference type="PRINTS" id="PR00364">
    <property type="entry name" value="DISEASERSIST"/>
</dbReference>
<evidence type="ECO:0000256" key="1">
    <source>
        <dbReference type="SAM" id="MobiDB-lite"/>
    </source>
</evidence>
<dbReference type="EMBL" id="LMTZ01000145">
    <property type="protein sequence ID" value="KST63021.1"/>
    <property type="molecule type" value="Genomic_DNA"/>
</dbReference>
<name>A0A0V7ZEG6_9CYAN</name>
<dbReference type="RefSeq" id="WP_058184549.1">
    <property type="nucleotide sequence ID" value="NZ_LMTZ01000145.1"/>
</dbReference>
<protein>
    <submittedName>
        <fullName evidence="4">Uncharacterized protein</fullName>
    </submittedName>
</protein>
<dbReference type="InterPro" id="IPR058651">
    <property type="entry name" value="HTH_VMAP-M9"/>
</dbReference>
<evidence type="ECO:0000259" key="2">
    <source>
        <dbReference type="Pfam" id="PF00931"/>
    </source>
</evidence>
<dbReference type="SUPFAM" id="SSF52540">
    <property type="entry name" value="P-loop containing nucleoside triphosphate hydrolases"/>
    <property type="match status" value="1"/>
</dbReference>
<proteinExistence type="predicted"/>
<dbReference type="Proteomes" id="UP000053372">
    <property type="component" value="Unassembled WGS sequence"/>
</dbReference>
<dbReference type="Pfam" id="PF26355">
    <property type="entry name" value="HTH_VMAP-M9"/>
    <property type="match status" value="1"/>
</dbReference>
<feature type="domain" description="vWA-MoxR associated protein N-terminal HTH" evidence="3">
    <location>
        <begin position="11"/>
        <end position="97"/>
    </location>
</feature>
<gene>
    <name evidence="4" type="ORF">BC008_11465</name>
    <name evidence="5" type="ORF">BC008_11940</name>
</gene>
<feature type="region of interest" description="Disordered" evidence="1">
    <location>
        <begin position="105"/>
        <end position="126"/>
    </location>
</feature>